<dbReference type="InterPro" id="IPR036291">
    <property type="entry name" value="NAD(P)-bd_dom_sf"/>
</dbReference>
<proteinExistence type="predicted"/>
<accession>A0A8C1XDL9</accession>
<dbReference type="Ensembl" id="ENSCCRT00015083079.1">
    <property type="protein sequence ID" value="ENSCCRP00015080449.1"/>
    <property type="gene ID" value="ENSCCRG00015032536.1"/>
</dbReference>
<dbReference type="InterPro" id="IPR002225">
    <property type="entry name" value="3Beta_OHSteriod_DH/Estase"/>
</dbReference>
<keyword evidence="1" id="KW-0560">Oxidoreductase</keyword>
<sequence>CLCSPQNLLKRCGKSSSGVNCVFHIASYGMSGREQLDRKLIEEVNVQGTENILRACVAHRVPLLVYMSTYNIVFGGQKIKDGDESLPYLPLHLHPDHYSRTKSVAEMQVLKANSSPLKGSAGVLLAPCVQPVYTALVRKGLCTGDPDSLVEFVHVDNLVSAHFSCQAFQACGGGSGILIYLFTFLTETFHHVLGRIYNFQPLLTCTEVYKTGVTHYSSMRKAREELGYEPKLYDLEDVVQWLRGRGLY</sequence>
<name>A0A8C1XDL9_CYPCA</name>
<feature type="domain" description="3-beta hydroxysteroid dehydrogenase/isomerase" evidence="2">
    <location>
        <begin position="15"/>
        <end position="133"/>
    </location>
</feature>
<evidence type="ECO:0000313" key="3">
    <source>
        <dbReference type="Ensembl" id="ENSCCRP00015080449.1"/>
    </source>
</evidence>
<evidence type="ECO:0000313" key="4">
    <source>
        <dbReference type="Proteomes" id="UP000694700"/>
    </source>
</evidence>
<evidence type="ECO:0000256" key="1">
    <source>
        <dbReference type="ARBA" id="ARBA00023002"/>
    </source>
</evidence>
<dbReference type="SUPFAM" id="SSF51735">
    <property type="entry name" value="NAD(P)-binding Rossmann-fold domains"/>
    <property type="match status" value="1"/>
</dbReference>
<dbReference type="Gene3D" id="3.40.50.720">
    <property type="entry name" value="NAD(P)-binding Rossmann-like Domain"/>
    <property type="match status" value="1"/>
</dbReference>
<dbReference type="PANTHER" id="PTHR10366">
    <property type="entry name" value="NAD DEPENDENT EPIMERASE/DEHYDRATASE"/>
    <property type="match status" value="1"/>
</dbReference>
<organism evidence="3 4">
    <name type="scientific">Cyprinus carpio</name>
    <name type="common">Common carp</name>
    <dbReference type="NCBI Taxonomy" id="7962"/>
    <lineage>
        <taxon>Eukaryota</taxon>
        <taxon>Metazoa</taxon>
        <taxon>Chordata</taxon>
        <taxon>Craniata</taxon>
        <taxon>Vertebrata</taxon>
        <taxon>Euteleostomi</taxon>
        <taxon>Actinopterygii</taxon>
        <taxon>Neopterygii</taxon>
        <taxon>Teleostei</taxon>
        <taxon>Ostariophysi</taxon>
        <taxon>Cypriniformes</taxon>
        <taxon>Cyprinidae</taxon>
        <taxon>Cyprininae</taxon>
        <taxon>Cyprinus</taxon>
    </lineage>
</organism>
<dbReference type="Proteomes" id="UP000694700">
    <property type="component" value="Unplaced"/>
</dbReference>
<evidence type="ECO:0000259" key="2">
    <source>
        <dbReference type="Pfam" id="PF01073"/>
    </source>
</evidence>
<dbReference type="Pfam" id="PF01073">
    <property type="entry name" value="3Beta_HSD"/>
    <property type="match status" value="1"/>
</dbReference>
<dbReference type="InterPro" id="IPR050425">
    <property type="entry name" value="NAD(P)_dehydrat-like"/>
</dbReference>
<dbReference type="PANTHER" id="PTHR10366:SF816">
    <property type="entry name" value="SHORT-CHAIN DEHYDROGENASE_REDUCTASE FAMILY 42E MEMBER 1"/>
    <property type="match status" value="1"/>
</dbReference>
<dbReference type="AlphaFoldDB" id="A0A8C1XDL9"/>
<dbReference type="GO" id="GO:0016616">
    <property type="term" value="F:oxidoreductase activity, acting on the CH-OH group of donors, NAD or NADP as acceptor"/>
    <property type="evidence" value="ECO:0007669"/>
    <property type="project" value="InterPro"/>
</dbReference>
<dbReference type="GO" id="GO:0006694">
    <property type="term" value="P:steroid biosynthetic process"/>
    <property type="evidence" value="ECO:0007669"/>
    <property type="project" value="InterPro"/>
</dbReference>
<protein>
    <submittedName>
        <fullName evidence="3">Short chain dehydrogenase/reductase family 42E, member 1</fullName>
    </submittedName>
</protein>
<reference evidence="3" key="1">
    <citation type="submission" date="2025-08" db="UniProtKB">
        <authorList>
            <consortium name="Ensembl"/>
        </authorList>
    </citation>
    <scope>IDENTIFICATION</scope>
</reference>